<keyword evidence="1" id="KW-0732">Signal</keyword>
<evidence type="ECO:0000313" key="3">
    <source>
        <dbReference type="Proteomes" id="UP000014074"/>
    </source>
</evidence>
<dbReference type="AlphaFoldDB" id="R8BDY0"/>
<dbReference type="HOGENOM" id="CLU_079445_0_0_1"/>
<protein>
    <submittedName>
        <fullName evidence="2">Putative accumulation-associated protein</fullName>
    </submittedName>
</protein>
<dbReference type="eggNOG" id="ENOG502SQTD">
    <property type="taxonomic scope" value="Eukaryota"/>
</dbReference>
<reference evidence="3" key="1">
    <citation type="journal article" date="2013" name="Genome Announc.">
        <title>Draft genome sequence of the ascomycete Phaeoacremonium aleophilum strain UCR-PA7, a causal agent of the esca disease complex in grapevines.</title>
        <authorList>
            <person name="Blanco-Ulate B."/>
            <person name="Rolshausen P."/>
            <person name="Cantu D."/>
        </authorList>
    </citation>
    <scope>NUCLEOTIDE SEQUENCE [LARGE SCALE GENOMIC DNA]</scope>
    <source>
        <strain evidence="3">UCR-PA7</strain>
    </source>
</reference>
<dbReference type="GeneID" id="19327788"/>
<sequence length="243" mass="25014">MQILSTLLLVVAVANAVPTPKLGLTVGKLIARADDRLEIARAEKAEEAEPANKLDLQSQFDTPTELQGGNIQQDTTFPPGAVGVLEIEFSNADGRTLTVKENKTPAAPPAGFTALEPSSYQVQLSGGSADGLTLSKVDFIRNANSTVDISQGQIGRLCTETNTFVIDPAVGELEFEAEENELTLTVANMNAEWGIFLPDAAAAAPAAGATDGAATGGATGGATSTGNTLLDLLMSLLTRGSTA</sequence>
<evidence type="ECO:0000313" key="2">
    <source>
        <dbReference type="EMBL" id="EON97509.1"/>
    </source>
</evidence>
<evidence type="ECO:0000256" key="1">
    <source>
        <dbReference type="SAM" id="SignalP"/>
    </source>
</evidence>
<proteinExistence type="predicted"/>
<organism evidence="2 3">
    <name type="scientific">Phaeoacremonium minimum (strain UCR-PA7)</name>
    <name type="common">Esca disease fungus</name>
    <name type="synonym">Togninia minima</name>
    <dbReference type="NCBI Taxonomy" id="1286976"/>
    <lineage>
        <taxon>Eukaryota</taxon>
        <taxon>Fungi</taxon>
        <taxon>Dikarya</taxon>
        <taxon>Ascomycota</taxon>
        <taxon>Pezizomycotina</taxon>
        <taxon>Sordariomycetes</taxon>
        <taxon>Sordariomycetidae</taxon>
        <taxon>Togniniales</taxon>
        <taxon>Togniniaceae</taxon>
        <taxon>Phaeoacremonium</taxon>
    </lineage>
</organism>
<dbReference type="OrthoDB" id="3014608at2759"/>
<name>R8BDY0_PHAM7</name>
<gene>
    <name evidence="2" type="ORF">UCRPA7_7065</name>
</gene>
<feature type="chain" id="PRO_5004462675" evidence="1">
    <location>
        <begin position="17"/>
        <end position="243"/>
    </location>
</feature>
<dbReference type="EMBL" id="KB933264">
    <property type="protein sequence ID" value="EON97509.1"/>
    <property type="molecule type" value="Genomic_DNA"/>
</dbReference>
<accession>R8BDY0</accession>
<dbReference type="RefSeq" id="XP_007917791.1">
    <property type="nucleotide sequence ID" value="XM_007919600.1"/>
</dbReference>
<dbReference type="Proteomes" id="UP000014074">
    <property type="component" value="Unassembled WGS sequence"/>
</dbReference>
<feature type="signal peptide" evidence="1">
    <location>
        <begin position="1"/>
        <end position="16"/>
    </location>
</feature>
<keyword evidence="3" id="KW-1185">Reference proteome</keyword>
<dbReference type="KEGG" id="tmn:UCRPA7_7065"/>